<sequence>MSGIIPTGLWVMDEARSRKLTPASLTLWVLKDDGNQLVWVSVETDPQGKISVRSFDGIYGGPATTVQGNGFVVSLRSPAPRKVEVSGEVPGMGPFVERSEISEDGRKMIVHGEVRAGAETTTWYEELNWQGPSPHGL</sequence>
<dbReference type="Proteomes" id="UP000275727">
    <property type="component" value="Chromosome"/>
</dbReference>
<reference evidence="1 3" key="1">
    <citation type="submission" date="2018-06" db="EMBL/GenBank/DDBJ databases">
        <title>Complete Genome Sequence of the Microcystin-Degrading Bacterium Sphingosinicella microcystinivorans Strain B-9.</title>
        <authorList>
            <person name="Jin H."/>
            <person name="Nishizawa T."/>
            <person name="Guo Y."/>
            <person name="Nishizawa A."/>
            <person name="Park H."/>
            <person name="Kato H."/>
            <person name="Tsuji K."/>
            <person name="Harada K."/>
        </authorList>
    </citation>
    <scope>NUCLEOTIDE SEQUENCE [LARGE SCALE GENOMIC DNA]</scope>
    <source>
        <strain evidence="1 3">B9</strain>
    </source>
</reference>
<dbReference type="EMBL" id="AP018711">
    <property type="protein sequence ID" value="BBE34368.1"/>
    <property type="molecule type" value="Genomic_DNA"/>
</dbReference>
<gene>
    <name evidence="2" type="ORF">DFR51_0958</name>
    <name evidence="1" type="ORF">SmB9_20260</name>
</gene>
<evidence type="ECO:0000313" key="3">
    <source>
        <dbReference type="Proteomes" id="UP000275727"/>
    </source>
</evidence>
<organism evidence="1 3">
    <name type="scientific">Sphingosinicella microcystinivorans</name>
    <dbReference type="NCBI Taxonomy" id="335406"/>
    <lineage>
        <taxon>Bacteria</taxon>
        <taxon>Pseudomonadati</taxon>
        <taxon>Pseudomonadota</taxon>
        <taxon>Alphaproteobacteria</taxon>
        <taxon>Sphingomonadales</taxon>
        <taxon>Sphingosinicellaceae</taxon>
        <taxon>Sphingosinicella</taxon>
    </lineage>
</organism>
<keyword evidence="4" id="KW-1185">Reference proteome</keyword>
<dbReference type="RefSeq" id="WP_126494694.1">
    <property type="nucleotide sequence ID" value="NZ_AP018711.1"/>
</dbReference>
<name>A0AAD1D6R0_SPHMI</name>
<evidence type="ECO:0000313" key="1">
    <source>
        <dbReference type="EMBL" id="BBE34368.1"/>
    </source>
</evidence>
<evidence type="ECO:0000313" key="4">
    <source>
        <dbReference type="Proteomes" id="UP000276029"/>
    </source>
</evidence>
<accession>A0AAD1D6R0</accession>
<protein>
    <submittedName>
        <fullName evidence="1">Uncharacterized protein</fullName>
    </submittedName>
</protein>
<dbReference type="KEGG" id="smic:SmB9_20260"/>
<reference evidence="2 4" key="2">
    <citation type="submission" date="2018-10" db="EMBL/GenBank/DDBJ databases">
        <title>Genomic Encyclopedia of Type Strains, Phase IV (KMG-IV): sequencing the most valuable type-strain genomes for metagenomic binning, comparative biology and taxonomic classification.</title>
        <authorList>
            <person name="Goeker M."/>
        </authorList>
    </citation>
    <scope>NUCLEOTIDE SEQUENCE [LARGE SCALE GENOMIC DNA]</scope>
    <source>
        <strain evidence="2 4">DSM 19791</strain>
    </source>
</reference>
<dbReference type="AlphaFoldDB" id="A0AAD1D6R0"/>
<dbReference type="Proteomes" id="UP000276029">
    <property type="component" value="Unassembled WGS sequence"/>
</dbReference>
<evidence type="ECO:0000313" key="2">
    <source>
        <dbReference type="EMBL" id="RKS91394.1"/>
    </source>
</evidence>
<dbReference type="EMBL" id="RBWX01000007">
    <property type="protein sequence ID" value="RKS91394.1"/>
    <property type="molecule type" value="Genomic_DNA"/>
</dbReference>
<proteinExistence type="predicted"/>